<dbReference type="RefSeq" id="WP_343882313.1">
    <property type="nucleotide sequence ID" value="NZ_BAAAIJ010000063.1"/>
</dbReference>
<evidence type="ECO:0000313" key="3">
    <source>
        <dbReference type="Proteomes" id="UP001597307"/>
    </source>
</evidence>
<protein>
    <submittedName>
        <fullName evidence="2">DUF6314 family protein</fullName>
    </submittedName>
</protein>
<dbReference type="Pfam" id="PF19834">
    <property type="entry name" value="DUF6314"/>
    <property type="match status" value="1"/>
</dbReference>
<accession>A0ABW4QA20</accession>
<reference evidence="3" key="1">
    <citation type="journal article" date="2019" name="Int. J. Syst. Evol. Microbiol.">
        <title>The Global Catalogue of Microorganisms (GCM) 10K type strain sequencing project: providing services to taxonomists for standard genome sequencing and annotation.</title>
        <authorList>
            <consortium name="The Broad Institute Genomics Platform"/>
            <consortium name="The Broad Institute Genome Sequencing Center for Infectious Disease"/>
            <person name="Wu L."/>
            <person name="Ma J."/>
        </authorList>
    </citation>
    <scope>NUCLEOTIDE SEQUENCE [LARGE SCALE GENOMIC DNA]</scope>
    <source>
        <strain evidence="3">JCM 11496</strain>
    </source>
</reference>
<feature type="domain" description="DUF6314" evidence="1">
    <location>
        <begin position="17"/>
        <end position="148"/>
    </location>
</feature>
<comment type="caution">
    <text evidence="2">The sequence shown here is derived from an EMBL/GenBank/DDBJ whole genome shotgun (WGS) entry which is preliminary data.</text>
</comment>
<evidence type="ECO:0000313" key="2">
    <source>
        <dbReference type="EMBL" id="MFD1847557.1"/>
    </source>
</evidence>
<organism evidence="2 3">
    <name type="scientific">Arthrobacter flavus</name>
    <dbReference type="NCBI Taxonomy" id="95172"/>
    <lineage>
        <taxon>Bacteria</taxon>
        <taxon>Bacillati</taxon>
        <taxon>Actinomycetota</taxon>
        <taxon>Actinomycetes</taxon>
        <taxon>Micrococcales</taxon>
        <taxon>Micrococcaceae</taxon>
        <taxon>Arthrobacter</taxon>
    </lineage>
</organism>
<proteinExistence type="predicted"/>
<dbReference type="InterPro" id="IPR045632">
    <property type="entry name" value="DUF6314"/>
</dbReference>
<dbReference type="EMBL" id="JBHUGA010000058">
    <property type="protein sequence ID" value="MFD1847557.1"/>
    <property type="molecule type" value="Genomic_DNA"/>
</dbReference>
<gene>
    <name evidence="2" type="ORF">ACFSFX_13260</name>
</gene>
<evidence type="ECO:0000259" key="1">
    <source>
        <dbReference type="Pfam" id="PF19834"/>
    </source>
</evidence>
<keyword evidence="3" id="KW-1185">Reference proteome</keyword>
<sequence length="161" mass="18262">MNEPFRLGSADTLLHHLHGSWSVERSLRDHASGLTGRFAGVATFSFDDDALRHGEQGTLIWAGSSPTPATRELFWRQASQPLSAEVFFSDGRFFHGLDLSTGQDSPLHQCSPDVYRGEFVLVDRDHWQYTWRVSGPQKDLTLMTRLTRTRETESLTSRRKA</sequence>
<name>A0ABW4QA20_9MICC</name>
<dbReference type="Proteomes" id="UP001597307">
    <property type="component" value="Unassembled WGS sequence"/>
</dbReference>